<accession>A0AC34F8M2</accession>
<reference evidence="2" key="1">
    <citation type="submission" date="2022-11" db="UniProtKB">
        <authorList>
            <consortium name="WormBaseParasite"/>
        </authorList>
    </citation>
    <scope>IDENTIFICATION</scope>
</reference>
<evidence type="ECO:0000313" key="1">
    <source>
        <dbReference type="Proteomes" id="UP000887579"/>
    </source>
</evidence>
<sequence>MSDNYDINDSTLFDGFFDENTLFQEVYGDDENDYAAIEKDYGGVKEEKSEEHDETSDSTITPAMQPPHMMQQRPSMNPPHFQQQYVYYPNYQMQQPHQNLIYHPNLPIQRYPYQQQQVYFQQQMPPPSQGHHPSRQMTIQQQQQPSFLPLYQPYKIAQSFHAKLRDRQVTGEAALLEINRLQFQRWHKCVEYVKSYLSTSHELIPFIVYLLENSASSNVCIQWKERTKKFEHDRAFEFKSKEEIAKAYFVVTGKETKYTNIITKLTRLCNTRFDGCPVFQKTKSRNTYEIFPTLIPSHDDTPCPVQIVNGLPVETDYI</sequence>
<name>A0AC34F8M2_9BILA</name>
<dbReference type="WBParaSite" id="ES5_v2.g13587.t1">
    <property type="protein sequence ID" value="ES5_v2.g13587.t1"/>
    <property type="gene ID" value="ES5_v2.g13587"/>
</dbReference>
<protein>
    <submittedName>
        <fullName evidence="2">Uncharacterized protein</fullName>
    </submittedName>
</protein>
<dbReference type="Proteomes" id="UP000887579">
    <property type="component" value="Unplaced"/>
</dbReference>
<organism evidence="1 2">
    <name type="scientific">Panagrolaimus sp. ES5</name>
    <dbReference type="NCBI Taxonomy" id="591445"/>
    <lineage>
        <taxon>Eukaryota</taxon>
        <taxon>Metazoa</taxon>
        <taxon>Ecdysozoa</taxon>
        <taxon>Nematoda</taxon>
        <taxon>Chromadorea</taxon>
        <taxon>Rhabditida</taxon>
        <taxon>Tylenchina</taxon>
        <taxon>Panagrolaimomorpha</taxon>
        <taxon>Panagrolaimoidea</taxon>
        <taxon>Panagrolaimidae</taxon>
        <taxon>Panagrolaimus</taxon>
    </lineage>
</organism>
<proteinExistence type="predicted"/>
<evidence type="ECO:0000313" key="2">
    <source>
        <dbReference type="WBParaSite" id="ES5_v2.g13587.t1"/>
    </source>
</evidence>